<dbReference type="Gene3D" id="2.60.260.40">
    <property type="entry name" value="q5lls5 like domains"/>
    <property type="match status" value="1"/>
</dbReference>
<dbReference type="PANTHER" id="PTHR13156:SF0">
    <property type="entry name" value="NADH DEHYDROGENASE [UBIQUINONE] IRON-SULFUR PROTEIN 6, MITOCHONDRIAL"/>
    <property type="match status" value="1"/>
</dbReference>
<dbReference type="AlphaFoldDB" id="A0AAD7UL28"/>
<dbReference type="GO" id="GO:0005739">
    <property type="term" value="C:mitochondrion"/>
    <property type="evidence" value="ECO:0007669"/>
    <property type="project" value="GOC"/>
</dbReference>
<feature type="domain" description="Zinc finger CHCC-type" evidence="1">
    <location>
        <begin position="61"/>
        <end position="99"/>
    </location>
</feature>
<dbReference type="Proteomes" id="UP001230188">
    <property type="component" value="Unassembled WGS sequence"/>
</dbReference>
<proteinExistence type="predicted"/>
<dbReference type="EMBL" id="JAQMWT010000149">
    <property type="protein sequence ID" value="KAJ8609124.1"/>
    <property type="molecule type" value="Genomic_DNA"/>
</dbReference>
<accession>A0AAD7UL28</accession>
<reference evidence="2" key="1">
    <citation type="submission" date="2023-01" db="EMBL/GenBank/DDBJ databases">
        <title>Metagenome sequencing of chrysophaentin producing Chrysophaeum taylorii.</title>
        <authorList>
            <person name="Davison J."/>
            <person name="Bewley C."/>
        </authorList>
    </citation>
    <scope>NUCLEOTIDE SEQUENCE</scope>
    <source>
        <strain evidence="2">NIES-1699</strain>
    </source>
</reference>
<name>A0AAD7UL28_9STRA</name>
<keyword evidence="3" id="KW-1185">Reference proteome</keyword>
<dbReference type="FunFam" id="2.60.260.40:FF:000001">
    <property type="entry name" value="NADH dehydrogenase [ubiquinone] iron-sulfur protein 6, mitochondrial"/>
    <property type="match status" value="1"/>
</dbReference>
<evidence type="ECO:0000259" key="1">
    <source>
        <dbReference type="Pfam" id="PF10276"/>
    </source>
</evidence>
<gene>
    <name evidence="2" type="ORF">CTAYLR_006069</name>
</gene>
<evidence type="ECO:0000313" key="2">
    <source>
        <dbReference type="EMBL" id="KAJ8609124.1"/>
    </source>
</evidence>
<comment type="caution">
    <text evidence="2">The sequence shown here is derived from an EMBL/GenBank/DDBJ whole genome shotgun (WGS) entry which is preliminary data.</text>
</comment>
<dbReference type="Pfam" id="PF10276">
    <property type="entry name" value="zf-CHCC"/>
    <property type="match status" value="1"/>
</dbReference>
<dbReference type="PANTHER" id="PTHR13156">
    <property type="entry name" value="NADH-UBIQUINONE OXIDOREDUCTASE 13 KD-A SUBUNIT"/>
    <property type="match status" value="1"/>
</dbReference>
<organism evidence="2 3">
    <name type="scientific">Chrysophaeum taylorii</name>
    <dbReference type="NCBI Taxonomy" id="2483200"/>
    <lineage>
        <taxon>Eukaryota</taxon>
        <taxon>Sar</taxon>
        <taxon>Stramenopiles</taxon>
        <taxon>Ochrophyta</taxon>
        <taxon>Pelagophyceae</taxon>
        <taxon>Pelagomonadales</taxon>
        <taxon>Pelagomonadaceae</taxon>
        <taxon>Chrysophaeum</taxon>
    </lineage>
</organism>
<evidence type="ECO:0000313" key="3">
    <source>
        <dbReference type="Proteomes" id="UP001230188"/>
    </source>
</evidence>
<dbReference type="InterPro" id="IPR019401">
    <property type="entry name" value="Znf_CHCC"/>
</dbReference>
<dbReference type="GO" id="GO:0006120">
    <property type="term" value="P:mitochondrial electron transport, NADH to ubiquinone"/>
    <property type="evidence" value="ECO:0007669"/>
    <property type="project" value="TreeGrafter"/>
</dbReference>
<sequence length="106" mass="11347">MSGSAMVLRRVAATRSAFLRAAEPRFFTTAGASPVQYGLGPHRSNAEELISAVPVIKVKGHTAMCNGGGGALGHPIEYIQLNTVNPEEPSVCKYCGLRYVMDPDFH</sequence>
<protein>
    <recommendedName>
        <fullName evidence="1">Zinc finger CHCC-type domain-containing protein</fullName>
    </recommendedName>
</protein>